<dbReference type="PANTHER" id="PTHR43712:SF2">
    <property type="entry name" value="O-METHYLTRANSFERASE CICE"/>
    <property type="match status" value="1"/>
</dbReference>
<dbReference type="InterPro" id="IPR012967">
    <property type="entry name" value="COMT_dimerisation"/>
</dbReference>
<dbReference type="InterPro" id="IPR011991">
    <property type="entry name" value="ArsR-like_HTH"/>
</dbReference>
<dbReference type="Gene3D" id="3.40.50.150">
    <property type="entry name" value="Vaccinia Virus protein VP39"/>
    <property type="match status" value="1"/>
</dbReference>
<dbReference type="Proteomes" id="UP000294929">
    <property type="component" value="Unassembled WGS sequence"/>
</dbReference>
<feature type="domain" description="O-methyltransferase C-terminal" evidence="5">
    <location>
        <begin position="125"/>
        <end position="332"/>
    </location>
</feature>
<dbReference type="Pfam" id="PF00891">
    <property type="entry name" value="Methyltransf_2"/>
    <property type="match status" value="1"/>
</dbReference>
<organism evidence="7 8">
    <name type="scientific">Mycolicibacterium mucogenicum</name>
    <name type="common">Mycobacterium mucogenicum</name>
    <dbReference type="NCBI Taxonomy" id="56689"/>
    <lineage>
        <taxon>Bacteria</taxon>
        <taxon>Bacillati</taxon>
        <taxon>Actinomycetota</taxon>
        <taxon>Actinomycetes</taxon>
        <taxon>Mycobacteriales</taxon>
        <taxon>Mycobacteriaceae</taxon>
        <taxon>Mycolicibacterium</taxon>
    </lineage>
</organism>
<evidence type="ECO:0000313" key="8">
    <source>
        <dbReference type="Proteomes" id="UP000294929"/>
    </source>
</evidence>
<dbReference type="InterPro" id="IPR001077">
    <property type="entry name" value="COMT_C"/>
</dbReference>
<dbReference type="InterPro" id="IPR036390">
    <property type="entry name" value="WH_DNA-bd_sf"/>
</dbReference>
<evidence type="ECO:0000259" key="6">
    <source>
        <dbReference type="Pfam" id="PF08100"/>
    </source>
</evidence>
<keyword evidence="2 7" id="KW-0808">Transferase</keyword>
<dbReference type="GO" id="GO:0046983">
    <property type="term" value="F:protein dimerization activity"/>
    <property type="evidence" value="ECO:0007669"/>
    <property type="project" value="InterPro"/>
</dbReference>
<dbReference type="EMBL" id="SDLO01000006">
    <property type="protein sequence ID" value="TDK90773.1"/>
    <property type="molecule type" value="Genomic_DNA"/>
</dbReference>
<dbReference type="CDD" id="cd00090">
    <property type="entry name" value="HTH_ARSR"/>
    <property type="match status" value="1"/>
</dbReference>
<dbReference type="InterPro" id="IPR016461">
    <property type="entry name" value="COMT-like"/>
</dbReference>
<dbReference type="AlphaFoldDB" id="A0A4R5WJJ6"/>
<keyword evidence="1 7" id="KW-0489">Methyltransferase</keyword>
<gene>
    <name evidence="7" type="ORF">EUA03_10020</name>
</gene>
<dbReference type="CDD" id="cd02440">
    <property type="entry name" value="AdoMet_MTases"/>
    <property type="match status" value="1"/>
</dbReference>
<dbReference type="Gene3D" id="1.10.10.10">
    <property type="entry name" value="Winged helix-like DNA-binding domain superfamily/Winged helix DNA-binding domain"/>
    <property type="match status" value="1"/>
</dbReference>
<dbReference type="InterPro" id="IPR036388">
    <property type="entry name" value="WH-like_DNA-bd_sf"/>
</dbReference>
<dbReference type="InterPro" id="IPR029063">
    <property type="entry name" value="SAM-dependent_MTases_sf"/>
</dbReference>
<reference evidence="7 8" key="1">
    <citation type="submission" date="2019-01" db="EMBL/GenBank/DDBJ databases">
        <title>High-quality-draft genome sequences of five non-tuberculosis mycobacteriaceae isolated from a nosocomial environment.</title>
        <authorList>
            <person name="Tiago I."/>
            <person name="Alarico S."/>
            <person name="Pereira S.G."/>
            <person name="Coelho C."/>
            <person name="Maranha A."/>
            <person name="Empadinhas N."/>
        </authorList>
    </citation>
    <scope>NUCLEOTIDE SEQUENCE [LARGE SCALE GENOMIC DNA]</scope>
    <source>
        <strain evidence="7 8">24AIII</strain>
    </source>
</reference>
<proteinExistence type="predicted"/>
<comment type="caution">
    <text evidence="7">The sequence shown here is derived from an EMBL/GenBank/DDBJ whole genome shotgun (WGS) entry which is preliminary data.</text>
</comment>
<evidence type="ECO:0000256" key="4">
    <source>
        <dbReference type="PIRSR" id="PIRSR005739-1"/>
    </source>
</evidence>
<dbReference type="Pfam" id="PF08100">
    <property type="entry name" value="Dimerisation"/>
    <property type="match status" value="1"/>
</dbReference>
<feature type="active site" description="Proton acceptor" evidence="4">
    <location>
        <position position="261"/>
    </location>
</feature>
<evidence type="ECO:0000256" key="3">
    <source>
        <dbReference type="ARBA" id="ARBA00022691"/>
    </source>
</evidence>
<evidence type="ECO:0000259" key="5">
    <source>
        <dbReference type="Pfam" id="PF00891"/>
    </source>
</evidence>
<evidence type="ECO:0000313" key="7">
    <source>
        <dbReference type="EMBL" id="TDK90773.1"/>
    </source>
</evidence>
<dbReference type="GO" id="GO:0008171">
    <property type="term" value="F:O-methyltransferase activity"/>
    <property type="evidence" value="ECO:0007669"/>
    <property type="project" value="InterPro"/>
</dbReference>
<evidence type="ECO:0000256" key="2">
    <source>
        <dbReference type="ARBA" id="ARBA00022679"/>
    </source>
</evidence>
<dbReference type="GO" id="GO:0032259">
    <property type="term" value="P:methylation"/>
    <property type="evidence" value="ECO:0007669"/>
    <property type="project" value="UniProtKB-KW"/>
</dbReference>
<dbReference type="PROSITE" id="PS51683">
    <property type="entry name" value="SAM_OMT_II"/>
    <property type="match status" value="1"/>
</dbReference>
<accession>A0A4R5WJJ6</accession>
<name>A0A4R5WJJ6_MYCMU</name>
<dbReference type="SUPFAM" id="SSF53335">
    <property type="entry name" value="S-adenosyl-L-methionine-dependent methyltransferases"/>
    <property type="match status" value="1"/>
</dbReference>
<dbReference type="SUPFAM" id="SSF46785">
    <property type="entry name" value="Winged helix' DNA-binding domain"/>
    <property type="match status" value="1"/>
</dbReference>
<feature type="domain" description="O-methyltransferase dimerisation" evidence="6">
    <location>
        <begin position="27"/>
        <end position="101"/>
    </location>
</feature>
<protein>
    <submittedName>
        <fullName evidence="7">Hydroxyneurosporene methyltransferase</fullName>
    </submittedName>
</protein>
<evidence type="ECO:0000256" key="1">
    <source>
        <dbReference type="ARBA" id="ARBA00022603"/>
    </source>
</evidence>
<keyword evidence="3" id="KW-0949">S-adenosyl-L-methionine</keyword>
<sequence length="353" mass="37571">MDGIGRVREGLSQIRQAVVPPNLTVFEMVQGSWLTQAMYAASKLGIFDALAGGPATADDIARRVGADPGATFRLMRALAGNSLLKQERDGRFALSRLGDALRSDAPGSMAPMLQFVGHPKHWEHWGQLLYSVQTGKTSAEMLRGMPVFEYLETDRDLAEVFNNAMTAVSAMAIETLMPAYDFSRFRTIVDVGGGHGALLAAVLQQATDAQGVLFDLPSVVAGAGSVLDAAGVSDRITVTGGSFFEAVPEGGDAYLLKTIIHDWDEDSALVILRNIRKAIDPAGTLALIEMVLPEGTAHHPGMLLDLEMLVAAGGQERTGAQYADLLARAGFRQTRVVSTAGPMSLVEAVPVHD</sequence>
<dbReference type="PANTHER" id="PTHR43712">
    <property type="entry name" value="PUTATIVE (AFU_ORTHOLOGUE AFUA_4G14580)-RELATED"/>
    <property type="match status" value="1"/>
</dbReference>
<dbReference type="PIRSF" id="PIRSF005739">
    <property type="entry name" value="O-mtase"/>
    <property type="match status" value="1"/>
</dbReference>